<name>A0A749L4W7_SALER</name>
<dbReference type="InterPro" id="IPR027417">
    <property type="entry name" value="P-loop_NTPase"/>
</dbReference>
<dbReference type="GO" id="GO:0005524">
    <property type="term" value="F:ATP binding"/>
    <property type="evidence" value="ECO:0007669"/>
    <property type="project" value="InterPro"/>
</dbReference>
<keyword evidence="1" id="KW-0547">Nucleotide-binding</keyword>
<feature type="non-terminal residue" evidence="1">
    <location>
        <position position="185"/>
    </location>
</feature>
<dbReference type="GO" id="GO:0043138">
    <property type="term" value="F:3'-5' DNA helicase activity"/>
    <property type="evidence" value="ECO:0007669"/>
    <property type="project" value="TreeGrafter"/>
</dbReference>
<dbReference type="GO" id="GO:0003677">
    <property type="term" value="F:DNA binding"/>
    <property type="evidence" value="ECO:0007669"/>
    <property type="project" value="InterPro"/>
</dbReference>
<reference evidence="1" key="1">
    <citation type="journal article" date="2018" name="Genome Biol.">
        <title>SKESA: strategic k-mer extension for scrupulous assemblies.</title>
        <authorList>
            <person name="Souvorov A."/>
            <person name="Agarwala R."/>
            <person name="Lipman D.J."/>
        </authorList>
    </citation>
    <scope>NUCLEOTIDE SEQUENCE</scope>
    <source>
        <strain evidence="1">MA.CK_00/00004035</strain>
    </source>
</reference>
<reference evidence="1" key="2">
    <citation type="submission" date="2020-02" db="EMBL/GenBank/DDBJ databases">
        <authorList>
            <consortium name="NCBI Pathogen Detection Project"/>
        </authorList>
    </citation>
    <scope>NUCLEOTIDE SEQUENCE</scope>
    <source>
        <strain evidence="1">MA.CK_00/00004035</strain>
    </source>
</reference>
<keyword evidence="1" id="KW-0378">Hydrolase</keyword>
<dbReference type="PANTHER" id="PTHR11070:SF30">
    <property type="entry name" value="F-BOX DNA HELICASE 1"/>
    <property type="match status" value="1"/>
</dbReference>
<dbReference type="Gene3D" id="3.40.50.300">
    <property type="entry name" value="P-loop containing nucleotide triphosphate hydrolases"/>
    <property type="match status" value="1"/>
</dbReference>
<gene>
    <name evidence="1" type="ORF">G8N42_005421</name>
</gene>
<dbReference type="AlphaFoldDB" id="A0A749L4W7"/>
<keyword evidence="1" id="KW-0067">ATP-binding</keyword>
<keyword evidence="1" id="KW-0347">Helicase</keyword>
<sequence length="185" mass="20994">MSYSDTPEQADVIAWQGKRLVVGAFAGTGKTTTLRRFAEQNPDERMLYIAYNRAIRDEAEQKFPYHVTCKTSHQLAYAATGRFFASRLVSNLKVTDVARALNSKNWRMAGAVLYTLNHFICSADEQITAIHAPDEEELPDTERAQAVTASQRLWLMMTARQGDFPVTHDTYLKLYQLSRPDLSSR</sequence>
<dbReference type="SUPFAM" id="SSF52540">
    <property type="entry name" value="P-loop containing nucleoside triphosphate hydrolases"/>
    <property type="match status" value="1"/>
</dbReference>
<comment type="caution">
    <text evidence="1">The sequence shown here is derived from an EMBL/GenBank/DDBJ whole genome shotgun (WGS) entry which is preliminary data.</text>
</comment>
<evidence type="ECO:0000313" key="1">
    <source>
        <dbReference type="EMBL" id="HAF5759849.1"/>
    </source>
</evidence>
<dbReference type="GO" id="GO:0031297">
    <property type="term" value="P:replication fork processing"/>
    <property type="evidence" value="ECO:0007669"/>
    <property type="project" value="TreeGrafter"/>
</dbReference>
<protein>
    <submittedName>
        <fullName evidence="1">DNA helicase</fullName>
    </submittedName>
</protein>
<organism evidence="1">
    <name type="scientific">Salmonella enterica</name>
    <name type="common">Salmonella choleraesuis</name>
    <dbReference type="NCBI Taxonomy" id="28901"/>
    <lineage>
        <taxon>Bacteria</taxon>
        <taxon>Pseudomonadati</taxon>
        <taxon>Pseudomonadota</taxon>
        <taxon>Gammaproteobacteria</taxon>
        <taxon>Enterobacterales</taxon>
        <taxon>Enterobacteriaceae</taxon>
        <taxon>Salmonella</taxon>
    </lineage>
</organism>
<dbReference type="GO" id="GO:0000724">
    <property type="term" value="P:double-strand break repair via homologous recombination"/>
    <property type="evidence" value="ECO:0007669"/>
    <property type="project" value="TreeGrafter"/>
</dbReference>
<dbReference type="EMBL" id="DAAVUQ010000050">
    <property type="protein sequence ID" value="HAF5759849.1"/>
    <property type="molecule type" value="Genomic_DNA"/>
</dbReference>
<proteinExistence type="predicted"/>
<dbReference type="PANTHER" id="PTHR11070">
    <property type="entry name" value="UVRD / RECB / PCRA DNA HELICASE FAMILY MEMBER"/>
    <property type="match status" value="1"/>
</dbReference>
<dbReference type="InterPro" id="IPR000212">
    <property type="entry name" value="DNA_helicase_UvrD/REP"/>
</dbReference>
<accession>A0A749L4W7</accession>